<dbReference type="Proteomes" id="UP000680365">
    <property type="component" value="Unassembled WGS sequence"/>
</dbReference>
<evidence type="ECO:0000259" key="3">
    <source>
        <dbReference type="Pfam" id="PF14402"/>
    </source>
</evidence>
<dbReference type="InterPro" id="IPR025840">
    <property type="entry name" value="7TM_transglut"/>
</dbReference>
<feature type="transmembrane region" description="Helical" evidence="1">
    <location>
        <begin position="416"/>
        <end position="435"/>
    </location>
</feature>
<gene>
    <name evidence="4" type="ORF">VAMP_102n83</name>
</gene>
<comment type="caution">
    <text evidence="4">The sequence shown here is derived from an EMBL/GenBank/DDBJ whole genome shotgun (WGS) entry which is preliminary data.</text>
</comment>
<evidence type="ECO:0000256" key="2">
    <source>
        <dbReference type="SAM" id="SignalP"/>
    </source>
</evidence>
<evidence type="ECO:0000256" key="1">
    <source>
        <dbReference type="SAM" id="Phobius"/>
    </source>
</evidence>
<evidence type="ECO:0000313" key="4">
    <source>
        <dbReference type="EMBL" id="MBS8122089.1"/>
    </source>
</evidence>
<keyword evidence="1" id="KW-0812">Transmembrane</keyword>
<accession>A0ABS5QNW7</accession>
<keyword evidence="1" id="KW-1133">Transmembrane helix</keyword>
<feature type="transmembrane region" description="Helical" evidence="1">
    <location>
        <begin position="393"/>
        <end position="410"/>
    </location>
</feature>
<feature type="transmembrane region" description="Helical" evidence="1">
    <location>
        <begin position="314"/>
        <end position="332"/>
    </location>
</feature>
<evidence type="ECO:0000313" key="5">
    <source>
        <dbReference type="Proteomes" id="UP000680365"/>
    </source>
</evidence>
<keyword evidence="2" id="KW-0732">Signal</keyword>
<sequence length="524" mass="61347">MKKFFIFLFLYFTLFFSNSYSQENLQIGENFSTGSILNRDDIQNFNVGMNCIENKYKISGEENIKYNSYSDYTVKANEEIKLFTPVDGFMHIYKNGKEVYSTNGFSVNYDFPEIGEYEIFSYVEDAQGCSYEIWQKINSYKDIYTYIGDDIQQLSLIQNTFTQRNIYLEKIFIPQKNFFLEDDFFSVILENTANISDSSIIIINNANFSSIFEFLGKFSNIYKIDLSEKDFFLITDQNTNFIKRTLAQYINKIGLKNINILSSGDILNLFDDISQDNFRVYEKEYLQTFSISFEDSDKQYFLSYVVDVLLSNDFPIHLIGIILTLSTSVLVVTIFRQIIGFSVFGVYNPILFAISMLVLGINLTFILLFVGLLSTLVVRLFTQKIYLLYSAKISLLMIIYFILSFIVFWIDNEFGFYFIDYSIFTNSFIMFPLVFMIMVSNKIFSENFVLFSKSWFISFIEFLIVSSVVYTIITLSEFEFFILAYPDFILLILIINILVGRFTGLQLLEYIRFMPLLKNKGEEE</sequence>
<name>A0ABS5QNW7_9BACT</name>
<keyword evidence="1" id="KW-0472">Membrane</keyword>
<protein>
    <recommendedName>
        <fullName evidence="3">7 transmembrane helices usually fused to an inactive transglutaminase domain-containing protein</fullName>
    </recommendedName>
</protein>
<reference evidence="4 5" key="1">
    <citation type="journal article" date="2021" name="Nat. Commun.">
        <title>Reductive evolution and unique predatory mode in the CPR bacterium Vampirococcus lugosii.</title>
        <authorList>
            <person name="Moreira D."/>
            <person name="Zivanovic Y."/>
            <person name="Lopez-Archilla A.I."/>
            <person name="Iniesto M."/>
            <person name="Lopez-Garcia P."/>
        </authorList>
    </citation>
    <scope>NUCLEOTIDE SEQUENCE [LARGE SCALE GENOMIC DNA]</scope>
    <source>
        <strain evidence="4">Chiprana</strain>
    </source>
</reference>
<feature type="transmembrane region" description="Helical" evidence="1">
    <location>
        <begin position="455"/>
        <end position="476"/>
    </location>
</feature>
<feature type="transmembrane region" description="Helical" evidence="1">
    <location>
        <begin position="488"/>
        <end position="508"/>
    </location>
</feature>
<feature type="chain" id="PRO_5047291017" description="7 transmembrane helices usually fused to an inactive transglutaminase domain-containing protein" evidence="2">
    <location>
        <begin position="22"/>
        <end position="524"/>
    </location>
</feature>
<feature type="signal peptide" evidence="2">
    <location>
        <begin position="1"/>
        <end position="21"/>
    </location>
</feature>
<dbReference type="RefSeq" id="WP_213349257.1">
    <property type="nucleotide sequence ID" value="NZ_JAEDAM010000039.1"/>
</dbReference>
<organism evidence="4 5">
    <name type="scientific">Candidatus Vampirococcus lugosii</name>
    <dbReference type="NCBI Taxonomy" id="2789015"/>
    <lineage>
        <taxon>Bacteria</taxon>
        <taxon>Candidatus Absconditibacteriota</taxon>
        <taxon>Vampirococcus</taxon>
    </lineage>
</organism>
<keyword evidence="5" id="KW-1185">Reference proteome</keyword>
<dbReference type="EMBL" id="JAEDAM010000039">
    <property type="protein sequence ID" value="MBS8122089.1"/>
    <property type="molecule type" value="Genomic_DNA"/>
</dbReference>
<dbReference type="Pfam" id="PF14402">
    <property type="entry name" value="7TM_transglut"/>
    <property type="match status" value="1"/>
</dbReference>
<proteinExistence type="predicted"/>
<feature type="domain" description="7 transmembrane helices usually fused to an inactive transglutaminase" evidence="3">
    <location>
        <begin position="319"/>
        <end position="516"/>
    </location>
</feature>